<dbReference type="GO" id="GO:0045333">
    <property type="term" value="P:cellular respiration"/>
    <property type="evidence" value="ECO:0007669"/>
    <property type="project" value="TreeGrafter"/>
</dbReference>
<dbReference type="PANTHER" id="PTHR47106:SF1">
    <property type="entry name" value="COILED-COIL-HELIX-COILED-COIL-HELIX DOMAIN-CONTAINING PROTEIN 5"/>
    <property type="match status" value="1"/>
</dbReference>
<name>A0AAN6GMC9_9BASI</name>
<dbReference type="AlphaFoldDB" id="A0AAN6GMC9"/>
<gene>
    <name evidence="1" type="ORF">OC846_004867</name>
</gene>
<proteinExistence type="predicted"/>
<protein>
    <recommendedName>
        <fullName evidence="3">IMS import disulfide relay-system CHCH-CHCH-like Cx9C domain-containing protein</fullName>
    </recommendedName>
</protein>
<dbReference type="InterPro" id="IPR052848">
    <property type="entry name" value="CHCH_domain-containing_protein"/>
</dbReference>
<evidence type="ECO:0008006" key="3">
    <source>
        <dbReference type="Google" id="ProtNLM"/>
    </source>
</evidence>
<dbReference type="GO" id="GO:0005758">
    <property type="term" value="C:mitochondrial intermembrane space"/>
    <property type="evidence" value="ECO:0007669"/>
    <property type="project" value="TreeGrafter"/>
</dbReference>
<dbReference type="EMBL" id="JAPDMZ010000162">
    <property type="protein sequence ID" value="KAK0547418.1"/>
    <property type="molecule type" value="Genomic_DNA"/>
</dbReference>
<reference evidence="1" key="1">
    <citation type="journal article" date="2023" name="PhytoFront">
        <title>Draft Genome Resources of Seven Strains of Tilletia horrida, Causal Agent of Kernel Smut of Rice.</title>
        <authorList>
            <person name="Khanal S."/>
            <person name="Antony Babu S."/>
            <person name="Zhou X.G."/>
        </authorList>
    </citation>
    <scope>NUCLEOTIDE SEQUENCE</scope>
    <source>
        <strain evidence="1">TX6</strain>
    </source>
</reference>
<dbReference type="PANTHER" id="PTHR47106">
    <property type="entry name" value="COILED-COIL-HELIX-COILED-COIL-HELIX DOMAIN-CONTAINING PROTEIN 5"/>
    <property type="match status" value="1"/>
</dbReference>
<accession>A0AAN6GMC9</accession>
<comment type="caution">
    <text evidence="1">The sequence shown here is derived from an EMBL/GenBank/DDBJ whole genome shotgun (WGS) entry which is preliminary data.</text>
</comment>
<organism evidence="1 2">
    <name type="scientific">Tilletia horrida</name>
    <dbReference type="NCBI Taxonomy" id="155126"/>
    <lineage>
        <taxon>Eukaryota</taxon>
        <taxon>Fungi</taxon>
        <taxon>Dikarya</taxon>
        <taxon>Basidiomycota</taxon>
        <taxon>Ustilaginomycotina</taxon>
        <taxon>Exobasidiomycetes</taxon>
        <taxon>Tilletiales</taxon>
        <taxon>Tilletiaceae</taxon>
        <taxon>Tilletia</taxon>
    </lineage>
</organism>
<evidence type="ECO:0000313" key="2">
    <source>
        <dbReference type="Proteomes" id="UP001176517"/>
    </source>
</evidence>
<evidence type="ECO:0000313" key="1">
    <source>
        <dbReference type="EMBL" id="KAK0547418.1"/>
    </source>
</evidence>
<dbReference type="Gene3D" id="1.10.287.2900">
    <property type="match status" value="2"/>
</dbReference>
<keyword evidence="2" id="KW-1185">Reference proteome</keyword>
<dbReference type="Proteomes" id="UP001176517">
    <property type="component" value="Unassembled WGS sequence"/>
</dbReference>
<sequence length="118" mass="12875">MEEMTYQRCLLLNPSDPSPACDEPKRALQQCASQAAPALQRLRQLCAPKIKAYDACLATHGHLPDDEFTAKCGPTLLELYRCTQKVKAEMQAGGEASRMKGEQFFTLAAPAAATTESK</sequence>